<feature type="domain" description="Mce/MlaD" evidence="2">
    <location>
        <begin position="37"/>
        <end position="117"/>
    </location>
</feature>
<dbReference type="PANTHER" id="PTHR33371:SF17">
    <property type="entry name" value="MCE-FAMILY PROTEIN MCE1B"/>
    <property type="match status" value="1"/>
</dbReference>
<dbReference type="GO" id="GO:0005576">
    <property type="term" value="C:extracellular region"/>
    <property type="evidence" value="ECO:0007669"/>
    <property type="project" value="TreeGrafter"/>
</dbReference>
<accession>A0A6L7GKX7</accession>
<comment type="caution">
    <text evidence="4">The sequence shown here is derived from an EMBL/GenBank/DDBJ whole genome shotgun (WGS) entry which is preliminary data.</text>
</comment>
<evidence type="ECO:0000259" key="2">
    <source>
        <dbReference type="Pfam" id="PF02470"/>
    </source>
</evidence>
<dbReference type="InterPro" id="IPR005693">
    <property type="entry name" value="Mce"/>
</dbReference>
<reference evidence="4 5" key="1">
    <citation type="submission" date="2019-11" db="EMBL/GenBank/DDBJ databases">
        <title>Gordonia sp. nov., a novel actinobacterium isolated from mangrove soil in Hainan.</title>
        <authorList>
            <person name="Huang X."/>
            <person name="Xie Y."/>
            <person name="Chu X."/>
            <person name="Xiao K."/>
        </authorList>
    </citation>
    <scope>NUCLEOTIDE SEQUENCE [LARGE SCALE GENOMIC DNA]</scope>
    <source>
        <strain evidence="4 5">HNM0687</strain>
    </source>
</reference>
<dbReference type="RefSeq" id="WP_160900674.1">
    <property type="nucleotide sequence ID" value="NZ_CP102850.1"/>
</dbReference>
<dbReference type="NCBIfam" id="TIGR00996">
    <property type="entry name" value="Mtu_fam_mce"/>
    <property type="match status" value="1"/>
</dbReference>
<evidence type="ECO:0000313" key="4">
    <source>
        <dbReference type="EMBL" id="MXP20546.1"/>
    </source>
</evidence>
<dbReference type="InterPro" id="IPR003399">
    <property type="entry name" value="Mce/MlaD"/>
</dbReference>
<proteinExistence type="predicted"/>
<name>A0A6L7GKX7_9ACTN</name>
<dbReference type="Pfam" id="PF11887">
    <property type="entry name" value="Mce4_CUP1"/>
    <property type="match status" value="1"/>
</dbReference>
<feature type="transmembrane region" description="Helical" evidence="1">
    <location>
        <begin position="7"/>
        <end position="25"/>
    </location>
</feature>
<evidence type="ECO:0000256" key="1">
    <source>
        <dbReference type="SAM" id="Phobius"/>
    </source>
</evidence>
<dbReference type="GO" id="GO:0051701">
    <property type="term" value="P:biological process involved in interaction with host"/>
    <property type="evidence" value="ECO:0007669"/>
    <property type="project" value="TreeGrafter"/>
</dbReference>
<dbReference type="Pfam" id="PF02470">
    <property type="entry name" value="MlaD"/>
    <property type="match status" value="1"/>
</dbReference>
<feature type="domain" description="Mammalian cell entry C-terminal" evidence="3">
    <location>
        <begin position="124"/>
        <end position="249"/>
    </location>
</feature>
<dbReference type="AlphaFoldDB" id="A0A6L7GKX7"/>
<evidence type="ECO:0000259" key="3">
    <source>
        <dbReference type="Pfam" id="PF11887"/>
    </source>
</evidence>
<keyword evidence="5" id="KW-1185">Reference proteome</keyword>
<organism evidence="4 5">
    <name type="scientific">Gordonia mangrovi</name>
    <dbReference type="NCBI Taxonomy" id="2665643"/>
    <lineage>
        <taxon>Bacteria</taxon>
        <taxon>Bacillati</taxon>
        <taxon>Actinomycetota</taxon>
        <taxon>Actinomycetes</taxon>
        <taxon>Mycobacteriales</taxon>
        <taxon>Gordoniaceae</taxon>
        <taxon>Gordonia</taxon>
    </lineage>
</organism>
<protein>
    <submittedName>
        <fullName evidence="4">MCE family protein</fullName>
    </submittedName>
</protein>
<keyword evidence="1" id="KW-1133">Transmembrane helix</keyword>
<evidence type="ECO:0000313" key="5">
    <source>
        <dbReference type="Proteomes" id="UP000475545"/>
    </source>
</evidence>
<gene>
    <name evidence="4" type="ORF">GIY30_04130</name>
</gene>
<dbReference type="Proteomes" id="UP000475545">
    <property type="component" value="Unassembled WGS sequence"/>
</dbReference>
<dbReference type="InterPro" id="IPR024516">
    <property type="entry name" value="Mce_C"/>
</dbReference>
<sequence length="342" mass="36525">MTSFRRALVYLVVFAVVTVAGGLFINNAIDRPVPDVTRTYTADFANAAGLKVGNDVRVRGARIGKVTAIDVHHAPGDPTSVARVEFELSGDARVHANSTLAIRYLNLTGIRYVDLQDPEQPGDPIPQDEIIGIASTTPSFDVTTVFHGLAPVFATMSPENINHFSASLLAVVEGDGSSFSEFISSLTSMMRLVDNRSEVINTLVDNLAELSGAVDGRAQYIDPIIGYISRFGTVLAEWTPDLEGLANHTGELLVQADYLLAALGLQPNRTPDADFLFNQIKPIGEAAIGLLSLSPGILQSINSVLPATDAAQVDRTCSHGAAEVPAEVKLFLRGSQVTLCKR</sequence>
<dbReference type="PANTHER" id="PTHR33371">
    <property type="entry name" value="INTERMEMBRANE PHOSPHOLIPID TRANSPORT SYSTEM BINDING PROTEIN MLAD-RELATED"/>
    <property type="match status" value="1"/>
</dbReference>
<dbReference type="InterPro" id="IPR052336">
    <property type="entry name" value="MlaD_Phospholipid_Transporter"/>
</dbReference>
<keyword evidence="1" id="KW-0472">Membrane</keyword>
<keyword evidence="1" id="KW-0812">Transmembrane</keyword>
<dbReference type="EMBL" id="WMBR01000001">
    <property type="protein sequence ID" value="MXP20546.1"/>
    <property type="molecule type" value="Genomic_DNA"/>
</dbReference>